<protein>
    <submittedName>
        <fullName evidence="7">PUTATIVE RADICAL-ACTIVATING ENZYME</fullName>
    </submittedName>
</protein>
<sequence>MTPTPLHSITPFSMLDFPSMLSCILWFSGCNLACSYCYNPEFLKESGKIDLEGLLSFLRSRVGLLEGVVFSGGEATLFAGLPLWMEEVRSLGFKIKLDTNGTNPAMLKELLQKGYLDYVAMDFKGKEERFGMITGREFYGRFLESLEILLSSSIPFEIRTTVHSYLLQEEDIAEMAALLKERGYKGAFYLQHFVGEKETLKPLPESRRLKLDEEAIETKIIWR</sequence>
<keyword evidence="4" id="KW-0408">Iron</keyword>
<dbReference type="NCBIfam" id="TIGR02495">
    <property type="entry name" value="NrdG2"/>
    <property type="match status" value="1"/>
</dbReference>
<dbReference type="DNASU" id="2554866"/>
<dbReference type="InterPro" id="IPR058240">
    <property type="entry name" value="rSAM_sf"/>
</dbReference>
<evidence type="ECO:0000256" key="3">
    <source>
        <dbReference type="ARBA" id="ARBA00022723"/>
    </source>
</evidence>
<dbReference type="HOGENOM" id="CLU_078147_2_0_7"/>
<feature type="domain" description="Radical SAM core" evidence="6">
    <location>
        <begin position="16"/>
        <end position="223"/>
    </location>
</feature>
<dbReference type="SFLD" id="SFLDG01067">
    <property type="entry name" value="SPASM/twitch_domain_containing"/>
    <property type="match status" value="1"/>
</dbReference>
<dbReference type="InterPro" id="IPR013785">
    <property type="entry name" value="Aldolase_TIM"/>
</dbReference>
<evidence type="ECO:0000313" key="7">
    <source>
        <dbReference type="EMBL" id="CAE09813.1"/>
    </source>
</evidence>
<dbReference type="Gene3D" id="3.20.20.70">
    <property type="entry name" value="Aldolase class I"/>
    <property type="match status" value="1"/>
</dbReference>
<dbReference type="PANTHER" id="PTHR11228">
    <property type="entry name" value="RADICAL SAM DOMAIN PROTEIN"/>
    <property type="match status" value="1"/>
</dbReference>
<evidence type="ECO:0000259" key="6">
    <source>
        <dbReference type="PROSITE" id="PS51918"/>
    </source>
</evidence>
<dbReference type="GO" id="GO:0051536">
    <property type="term" value="F:iron-sulfur cluster binding"/>
    <property type="evidence" value="ECO:0007669"/>
    <property type="project" value="UniProtKB-KW"/>
</dbReference>
<dbReference type="Proteomes" id="UP000000422">
    <property type="component" value="Chromosome"/>
</dbReference>
<evidence type="ECO:0000256" key="4">
    <source>
        <dbReference type="ARBA" id="ARBA00023004"/>
    </source>
</evidence>
<gene>
    <name evidence="7" type="ordered locus">WS0687</name>
</gene>
<dbReference type="PROSITE" id="PS51918">
    <property type="entry name" value="RADICAL_SAM"/>
    <property type="match status" value="1"/>
</dbReference>
<dbReference type="eggNOG" id="COG1180">
    <property type="taxonomic scope" value="Bacteria"/>
</dbReference>
<dbReference type="GO" id="GO:0003824">
    <property type="term" value="F:catalytic activity"/>
    <property type="evidence" value="ECO:0007669"/>
    <property type="project" value="InterPro"/>
</dbReference>
<keyword evidence="5" id="KW-0411">Iron-sulfur</keyword>
<dbReference type="AlphaFoldDB" id="Q7M9T9"/>
<keyword evidence="8" id="KW-1185">Reference proteome</keyword>
<evidence type="ECO:0000313" key="8">
    <source>
        <dbReference type="Proteomes" id="UP000000422"/>
    </source>
</evidence>
<dbReference type="PANTHER" id="PTHR11228:SF27">
    <property type="entry name" value="GLYCYL-RADICAL ENZYME ACTIVATING ENZYME MJ1227-RELATED"/>
    <property type="match status" value="1"/>
</dbReference>
<accession>Q7M9T9</accession>
<evidence type="ECO:0000256" key="1">
    <source>
        <dbReference type="ARBA" id="ARBA00001966"/>
    </source>
</evidence>
<dbReference type="SFLD" id="SFLDS00029">
    <property type="entry name" value="Radical_SAM"/>
    <property type="match status" value="1"/>
</dbReference>
<dbReference type="CDD" id="cd01335">
    <property type="entry name" value="Radical_SAM"/>
    <property type="match status" value="1"/>
</dbReference>
<proteinExistence type="predicted"/>
<dbReference type="InterPro" id="IPR007197">
    <property type="entry name" value="rSAM"/>
</dbReference>
<dbReference type="STRING" id="273121.WS0687"/>
<dbReference type="EMBL" id="BX571658">
    <property type="protein sequence ID" value="CAE09813.1"/>
    <property type="molecule type" value="Genomic_DNA"/>
</dbReference>
<dbReference type="GO" id="GO:0046872">
    <property type="term" value="F:metal ion binding"/>
    <property type="evidence" value="ECO:0007669"/>
    <property type="project" value="UniProtKB-KW"/>
</dbReference>
<comment type="cofactor">
    <cofactor evidence="1">
        <name>[4Fe-4S] cluster</name>
        <dbReference type="ChEBI" id="CHEBI:49883"/>
    </cofactor>
</comment>
<dbReference type="SUPFAM" id="SSF102114">
    <property type="entry name" value="Radical SAM enzymes"/>
    <property type="match status" value="1"/>
</dbReference>
<dbReference type="KEGG" id="wsu:WS0687"/>
<dbReference type="SFLD" id="SFLDG01094">
    <property type="entry name" value="Uncharacterised_Radical_SAM_Su"/>
    <property type="match status" value="1"/>
</dbReference>
<organism evidence="8">
    <name type="scientific">Wolinella succinogenes (strain ATCC 29543 / DSM 1740 / CCUG 13145 / JCM 31913 / LMG 7466 / NCTC 11488 / FDC 602W)</name>
    <name type="common">Vibrio succinogenes</name>
    <dbReference type="NCBI Taxonomy" id="273121"/>
    <lineage>
        <taxon>Bacteria</taxon>
        <taxon>Pseudomonadati</taxon>
        <taxon>Campylobacterota</taxon>
        <taxon>Epsilonproteobacteria</taxon>
        <taxon>Campylobacterales</taxon>
        <taxon>Helicobacteraceae</taxon>
        <taxon>Wolinella</taxon>
    </lineage>
</organism>
<dbReference type="RefSeq" id="WP_011138613.1">
    <property type="nucleotide sequence ID" value="NC_005090.1"/>
</dbReference>
<dbReference type="InterPro" id="IPR050377">
    <property type="entry name" value="Radical_SAM_PqqE_MftC-like"/>
</dbReference>
<keyword evidence="3" id="KW-0479">Metal-binding</keyword>
<keyword evidence="2" id="KW-0949">S-adenosyl-L-methionine</keyword>
<reference evidence="7 8" key="1">
    <citation type="journal article" date="2003" name="Proc. Natl. Acad. Sci. U.S.A.">
        <title>Complete genome sequence and analysis of Wolinella succinogenes.</title>
        <authorList>
            <person name="Baar C."/>
            <person name="Eppinger M."/>
            <person name="Raddatz G."/>
            <person name="Simon JM."/>
            <person name="Lanz C."/>
            <person name="Klimmek O."/>
            <person name="Nandakumar R."/>
            <person name="Gross R."/>
            <person name="Rosinus A."/>
            <person name="Keller H."/>
            <person name="Jagtap P."/>
            <person name="Linke B."/>
            <person name="Meyer F."/>
            <person name="Lederer H."/>
            <person name="Schuster S.C."/>
        </authorList>
    </citation>
    <scope>NUCLEOTIDE SEQUENCE [LARGE SCALE GENOMIC DNA]</scope>
    <source>
        <strain evidence="8">ATCC 29543 / DSM 1740 / CCUG 13145 / JCM 31913 / LMG 7466 / NCTC 11488 / FDC 602W</strain>
    </source>
</reference>
<name>Q7M9T9_WOLSU</name>
<evidence type="ECO:0000256" key="5">
    <source>
        <dbReference type="ARBA" id="ARBA00023014"/>
    </source>
</evidence>
<dbReference type="Pfam" id="PF04055">
    <property type="entry name" value="Radical_SAM"/>
    <property type="match status" value="1"/>
</dbReference>
<dbReference type="InterPro" id="IPR012840">
    <property type="entry name" value="NrdG2"/>
</dbReference>
<evidence type="ECO:0000256" key="2">
    <source>
        <dbReference type="ARBA" id="ARBA00022691"/>
    </source>
</evidence>